<evidence type="ECO:0000313" key="5">
    <source>
        <dbReference type="Proteomes" id="UP000283644"/>
    </source>
</evidence>
<dbReference type="Proteomes" id="UP000283644">
    <property type="component" value="Unassembled WGS sequence"/>
</dbReference>
<dbReference type="PANTHER" id="PTHR43669">
    <property type="entry name" value="5-KETO-D-GLUCONATE 5-REDUCTASE"/>
    <property type="match status" value="1"/>
</dbReference>
<proteinExistence type="inferred from homology"/>
<keyword evidence="5" id="KW-1185">Reference proteome</keyword>
<dbReference type="SUPFAM" id="SSF51735">
    <property type="entry name" value="NAD(P)-binding Rossmann-fold domains"/>
    <property type="match status" value="1"/>
</dbReference>
<name>A0A417XUN9_9ACTN</name>
<protein>
    <submittedName>
        <fullName evidence="4">SDR family oxidoreductase</fullName>
    </submittedName>
</protein>
<dbReference type="RefSeq" id="WP_118928357.1">
    <property type="nucleotide sequence ID" value="NZ_QXGH01000037.1"/>
</dbReference>
<gene>
    <name evidence="4" type="ORF">D0Z08_26825</name>
</gene>
<dbReference type="PRINTS" id="PR00080">
    <property type="entry name" value="SDRFAMILY"/>
</dbReference>
<dbReference type="PRINTS" id="PR00081">
    <property type="entry name" value="GDHRDH"/>
</dbReference>
<dbReference type="OrthoDB" id="158573at2"/>
<dbReference type="EMBL" id="QXGH01000037">
    <property type="protein sequence ID" value="RHW24005.1"/>
    <property type="molecule type" value="Genomic_DNA"/>
</dbReference>
<dbReference type="PANTHER" id="PTHR43669:SF3">
    <property type="entry name" value="ALCOHOL DEHYDROGENASE, PUTATIVE (AFU_ORTHOLOGUE AFUA_3G03445)-RELATED"/>
    <property type="match status" value="1"/>
</dbReference>
<dbReference type="InterPro" id="IPR036291">
    <property type="entry name" value="NAD(P)-bd_dom_sf"/>
</dbReference>
<comment type="similarity">
    <text evidence="1 3">Belongs to the short-chain dehydrogenases/reductases (SDR) family.</text>
</comment>
<organism evidence="4 5">
    <name type="scientific">Nocardioides immobilis</name>
    <dbReference type="NCBI Taxonomy" id="2049295"/>
    <lineage>
        <taxon>Bacteria</taxon>
        <taxon>Bacillati</taxon>
        <taxon>Actinomycetota</taxon>
        <taxon>Actinomycetes</taxon>
        <taxon>Propionibacteriales</taxon>
        <taxon>Nocardioidaceae</taxon>
        <taxon>Nocardioides</taxon>
    </lineage>
</organism>
<dbReference type="Gene3D" id="3.40.50.720">
    <property type="entry name" value="NAD(P)-binding Rossmann-like Domain"/>
    <property type="match status" value="1"/>
</dbReference>
<dbReference type="GO" id="GO:0016491">
    <property type="term" value="F:oxidoreductase activity"/>
    <property type="evidence" value="ECO:0007669"/>
    <property type="project" value="UniProtKB-KW"/>
</dbReference>
<dbReference type="CDD" id="cd05233">
    <property type="entry name" value="SDR_c"/>
    <property type="match status" value="1"/>
</dbReference>
<evidence type="ECO:0000313" key="4">
    <source>
        <dbReference type="EMBL" id="RHW24005.1"/>
    </source>
</evidence>
<accession>A0A417XUN9</accession>
<comment type="caution">
    <text evidence="4">The sequence shown here is derived from an EMBL/GenBank/DDBJ whole genome shotgun (WGS) entry which is preliminary data.</text>
</comment>
<evidence type="ECO:0000256" key="2">
    <source>
        <dbReference type="ARBA" id="ARBA00023002"/>
    </source>
</evidence>
<dbReference type="AlphaFoldDB" id="A0A417XUN9"/>
<sequence length="250" mass="25844">MSTSAPVTSALVTGASRGIGLGIATRLARRGYALTVAARDPERLEAAAGRLRAAGAPDVQAVAGDIAVEDYLGSLVQTHAARFDKMDALVLNAGVGSAGPLADFHPRRFDKQVTLNLRAPYVLLQQALPLLRKAAAANPAGGAKVVALSSITGVYAEPDLAVYGATKAALMSLVRSVNREEAGDGVCATAVCPAYVDTDMAAYVHERIPAEDMIAVADIVEVVDACLRLSARVTVPEIVMARSRSDGHGA</sequence>
<dbReference type="Pfam" id="PF00106">
    <property type="entry name" value="adh_short"/>
    <property type="match status" value="1"/>
</dbReference>
<evidence type="ECO:0000256" key="3">
    <source>
        <dbReference type="RuleBase" id="RU000363"/>
    </source>
</evidence>
<keyword evidence="2" id="KW-0560">Oxidoreductase</keyword>
<dbReference type="InterPro" id="IPR002347">
    <property type="entry name" value="SDR_fam"/>
</dbReference>
<evidence type="ECO:0000256" key="1">
    <source>
        <dbReference type="ARBA" id="ARBA00006484"/>
    </source>
</evidence>
<reference evidence="4 5" key="1">
    <citation type="submission" date="2018-09" db="EMBL/GenBank/DDBJ databases">
        <title>Genome sequencing of Nocardioides immobilis CCTCC AB 2017083 for comparison to Nocardioides silvaticus.</title>
        <authorList>
            <person name="Li C."/>
            <person name="Wang G."/>
        </authorList>
    </citation>
    <scope>NUCLEOTIDE SEQUENCE [LARGE SCALE GENOMIC DNA]</scope>
    <source>
        <strain evidence="4 5">CCTCC AB 2017083</strain>
    </source>
</reference>